<evidence type="ECO:0000256" key="2">
    <source>
        <dbReference type="ARBA" id="ARBA00022475"/>
    </source>
</evidence>
<evidence type="ECO:0000313" key="7">
    <source>
        <dbReference type="EMBL" id="QCL82919.1"/>
    </source>
</evidence>
<dbReference type="Proteomes" id="UP000298579">
    <property type="component" value="Plasmid pAtCFBP5877c"/>
</dbReference>
<feature type="transmembrane region" description="Helical" evidence="6">
    <location>
        <begin position="212"/>
        <end position="231"/>
    </location>
</feature>
<feature type="transmembrane region" description="Helical" evidence="6">
    <location>
        <begin position="389"/>
        <end position="413"/>
    </location>
</feature>
<feature type="transmembrane region" description="Helical" evidence="6">
    <location>
        <begin position="312"/>
        <end position="333"/>
    </location>
</feature>
<dbReference type="GO" id="GO:0005886">
    <property type="term" value="C:plasma membrane"/>
    <property type="evidence" value="ECO:0007669"/>
    <property type="project" value="UniProtKB-SubCell"/>
</dbReference>
<comment type="subcellular location">
    <subcellularLocation>
        <location evidence="1">Cell membrane</location>
        <topology evidence="1">Multi-pass membrane protein</topology>
    </subcellularLocation>
</comment>
<dbReference type="EMBL" id="CP039901">
    <property type="protein sequence ID" value="QCL82919.1"/>
    <property type="molecule type" value="Genomic_DNA"/>
</dbReference>
<feature type="transmembrane region" description="Helical" evidence="6">
    <location>
        <begin position="181"/>
        <end position="200"/>
    </location>
</feature>
<dbReference type="InterPro" id="IPR050833">
    <property type="entry name" value="Poly_Biosynth_Transport"/>
</dbReference>
<evidence type="ECO:0000256" key="1">
    <source>
        <dbReference type="ARBA" id="ARBA00004651"/>
    </source>
</evidence>
<reference evidence="7 8" key="1">
    <citation type="submission" date="2019-04" db="EMBL/GenBank/DDBJ databases">
        <title>Complete genome sequence of Agrobacterium tumefaciens CFBP5877.</title>
        <authorList>
            <person name="Huang Y.-Y."/>
            <person name="Chiang H.-Y."/>
            <person name="Chou L."/>
            <person name="Lai E.-M."/>
            <person name="Kuo C.-H."/>
        </authorList>
    </citation>
    <scope>NUCLEOTIDE SEQUENCE [LARGE SCALE GENOMIC DNA]</scope>
    <source>
        <strain evidence="7 8">CFBP5877</strain>
        <plasmid evidence="8">patcfbp5877c</plasmid>
    </source>
</reference>
<feature type="transmembrane region" description="Helical" evidence="6">
    <location>
        <begin position="81"/>
        <end position="104"/>
    </location>
</feature>
<feature type="transmembrane region" description="Helical" evidence="6">
    <location>
        <begin position="243"/>
        <end position="262"/>
    </location>
</feature>
<keyword evidence="4 6" id="KW-1133">Transmembrane helix</keyword>
<feature type="transmembrane region" description="Helical" evidence="6">
    <location>
        <begin position="445"/>
        <end position="466"/>
    </location>
</feature>
<keyword evidence="2" id="KW-1003">Cell membrane</keyword>
<keyword evidence="5 6" id="KW-0472">Membrane</keyword>
<keyword evidence="3 6" id="KW-0812">Transmembrane</keyword>
<name>A0AAE6BKG4_AGRTU</name>
<dbReference type="PANTHER" id="PTHR30250">
    <property type="entry name" value="PST FAMILY PREDICTED COLANIC ACID TRANSPORTER"/>
    <property type="match status" value="1"/>
</dbReference>
<evidence type="ECO:0000256" key="3">
    <source>
        <dbReference type="ARBA" id="ARBA00022692"/>
    </source>
</evidence>
<evidence type="ECO:0000256" key="5">
    <source>
        <dbReference type="ARBA" id="ARBA00023136"/>
    </source>
</evidence>
<dbReference type="PANTHER" id="PTHR30250:SF11">
    <property type="entry name" value="O-ANTIGEN TRANSPORTER-RELATED"/>
    <property type="match status" value="1"/>
</dbReference>
<feature type="transmembrane region" description="Helical" evidence="6">
    <location>
        <begin position="473"/>
        <end position="491"/>
    </location>
</feature>
<protein>
    <submittedName>
        <fullName evidence="7">Polysaccharide efflux transporter</fullName>
    </submittedName>
</protein>
<feature type="transmembrane region" description="Helical" evidence="6">
    <location>
        <begin position="420"/>
        <end position="439"/>
    </location>
</feature>
<proteinExistence type="predicted"/>
<sequence length="496" mass="53317">MARRVPGRPIADPHTGSSPASKRICLALVDSDLCGWQAEFDLQPLAANQREKCMAAIVSVLKAARQDLSLYARSRNRSPSLWLTGTTMICFVSTGSMYFLAPILSTYIDSKSLSKFLYILSIMNLITPLCLIGLDTALLKLDNAGTALASAWRHAVFAICVSGVAGAILDSAIMDQGNDKPIMPILSIIMALICILRLITSILKLEGRTEQAVVTGSIMPALLLVLLSYRWPSDIKSAAELFYIYAAAFALCITYGSLILVSRSINFKSVAQKIGRQQLVYFGFFSVSLVANESIDRVVLGTFGNVDDVARFAVISAIANLSLLGHVCISQIFPPVIAQMFRRGDYRSLQSVLFASSAFGTTIFVVSAASSFVFAPSLEGLFGWSKLEWLTFGVLMVGNFINVSTGLCGFLLNMTGLERFALCINIISVAINTTVSIILVPAFGVLGVAIATTSAIIIANILMLITSVIKHRLVSGVLFVFAGYGFLSTSSSSNSK</sequence>
<feature type="transmembrane region" description="Helical" evidence="6">
    <location>
        <begin position="353"/>
        <end position="377"/>
    </location>
</feature>
<dbReference type="AlphaFoldDB" id="A0AAE6BKG4"/>
<keyword evidence="7" id="KW-0614">Plasmid</keyword>
<organism evidence="7 8">
    <name type="scientific">Agrobacterium tumefaciens</name>
    <dbReference type="NCBI Taxonomy" id="358"/>
    <lineage>
        <taxon>Bacteria</taxon>
        <taxon>Pseudomonadati</taxon>
        <taxon>Pseudomonadota</taxon>
        <taxon>Alphaproteobacteria</taxon>
        <taxon>Hyphomicrobiales</taxon>
        <taxon>Rhizobiaceae</taxon>
        <taxon>Rhizobium/Agrobacterium group</taxon>
        <taxon>Agrobacterium</taxon>
        <taxon>Agrobacterium tumefaciens complex</taxon>
    </lineage>
</organism>
<feature type="transmembrane region" description="Helical" evidence="6">
    <location>
        <begin position="116"/>
        <end position="139"/>
    </location>
</feature>
<feature type="transmembrane region" description="Helical" evidence="6">
    <location>
        <begin position="274"/>
        <end position="292"/>
    </location>
</feature>
<geneLocation type="plasmid" evidence="8">
    <name>patcfbp5877c</name>
</geneLocation>
<evidence type="ECO:0000256" key="4">
    <source>
        <dbReference type="ARBA" id="ARBA00022989"/>
    </source>
</evidence>
<gene>
    <name evidence="7" type="ORF">CFBP5877_27675</name>
</gene>
<accession>A0AAE6BKG4</accession>
<evidence type="ECO:0000313" key="8">
    <source>
        <dbReference type="Proteomes" id="UP000298579"/>
    </source>
</evidence>
<feature type="transmembrane region" description="Helical" evidence="6">
    <location>
        <begin position="151"/>
        <end position="169"/>
    </location>
</feature>
<evidence type="ECO:0000256" key="6">
    <source>
        <dbReference type="SAM" id="Phobius"/>
    </source>
</evidence>